<name>A0AAD8PFD5_BABGI</name>
<keyword evidence="1" id="KW-0472">Membrane</keyword>
<dbReference type="EMBL" id="JAVEPI010000001">
    <property type="protein sequence ID" value="KAK1444309.1"/>
    <property type="molecule type" value="Genomic_DNA"/>
</dbReference>
<evidence type="ECO:0000313" key="3">
    <source>
        <dbReference type="Proteomes" id="UP001230268"/>
    </source>
</evidence>
<reference evidence="2" key="1">
    <citation type="submission" date="2023-08" db="EMBL/GenBank/DDBJ databases">
        <title>Draft sequence of the Babesia gibsoni genome.</title>
        <authorList>
            <person name="Yamagishi J.Y."/>
            <person name="Xuan X.X."/>
        </authorList>
    </citation>
    <scope>NUCLEOTIDE SEQUENCE</scope>
    <source>
        <strain evidence="2">Azabu</strain>
    </source>
</reference>
<accession>A0AAD8PFD5</accession>
<protein>
    <submittedName>
        <fullName evidence="2">Uncharacterized protein</fullName>
    </submittedName>
</protein>
<gene>
    <name evidence="2" type="ORF">BgAZ_102150</name>
</gene>
<evidence type="ECO:0000256" key="1">
    <source>
        <dbReference type="SAM" id="Phobius"/>
    </source>
</evidence>
<feature type="transmembrane region" description="Helical" evidence="1">
    <location>
        <begin position="48"/>
        <end position="68"/>
    </location>
</feature>
<organism evidence="2 3">
    <name type="scientific">Babesia gibsoni</name>
    <dbReference type="NCBI Taxonomy" id="33632"/>
    <lineage>
        <taxon>Eukaryota</taxon>
        <taxon>Sar</taxon>
        <taxon>Alveolata</taxon>
        <taxon>Apicomplexa</taxon>
        <taxon>Aconoidasida</taxon>
        <taxon>Piroplasmida</taxon>
        <taxon>Babesiidae</taxon>
        <taxon>Babesia</taxon>
    </lineage>
</organism>
<comment type="caution">
    <text evidence="2">The sequence shown here is derived from an EMBL/GenBank/DDBJ whole genome shotgun (WGS) entry which is preliminary data.</text>
</comment>
<keyword evidence="1" id="KW-0812">Transmembrane</keyword>
<keyword evidence="1" id="KW-1133">Transmembrane helix</keyword>
<dbReference type="Proteomes" id="UP001230268">
    <property type="component" value="Unassembled WGS sequence"/>
</dbReference>
<sequence length="87" mass="9621">MLGHGSRFARRLAASQKFARHFASGGKYDPNVVNLCLNPPAGKMVPSVPILIGLGCFLLGTPLIAMHFDNKRFLAELERRKQPGVRY</sequence>
<keyword evidence="3" id="KW-1185">Reference proteome</keyword>
<evidence type="ECO:0000313" key="2">
    <source>
        <dbReference type="EMBL" id="KAK1444309.1"/>
    </source>
</evidence>
<dbReference type="AlphaFoldDB" id="A0AAD8PFD5"/>
<proteinExistence type="predicted"/>